<dbReference type="InterPro" id="IPR003000">
    <property type="entry name" value="Sirtuin"/>
</dbReference>
<feature type="region of interest" description="Disordered" evidence="8">
    <location>
        <begin position="229"/>
        <end position="300"/>
    </location>
</feature>
<evidence type="ECO:0000256" key="1">
    <source>
        <dbReference type="ARBA" id="ARBA00001947"/>
    </source>
</evidence>
<dbReference type="AlphaFoldDB" id="A0AAD4H762"/>
<dbReference type="InterPro" id="IPR050134">
    <property type="entry name" value="NAD-dep_sirtuin_deacylases"/>
</dbReference>
<accession>A0AAD4H762</accession>
<reference evidence="10" key="1">
    <citation type="journal article" date="2020" name="Fungal Divers.">
        <title>Resolving the Mortierellaceae phylogeny through synthesis of multi-gene phylogenetics and phylogenomics.</title>
        <authorList>
            <person name="Vandepol N."/>
            <person name="Liber J."/>
            <person name="Desiro A."/>
            <person name="Na H."/>
            <person name="Kennedy M."/>
            <person name="Barry K."/>
            <person name="Grigoriev I.V."/>
            <person name="Miller A.N."/>
            <person name="O'Donnell K."/>
            <person name="Stajich J.E."/>
            <person name="Bonito G."/>
        </authorList>
    </citation>
    <scope>NUCLEOTIDE SEQUENCE</scope>
    <source>
        <strain evidence="10">NRRL 28262</strain>
    </source>
</reference>
<feature type="binding site" evidence="7">
    <location>
        <position position="592"/>
    </location>
    <ligand>
        <name>Zn(2+)</name>
        <dbReference type="ChEBI" id="CHEBI:29105"/>
    </ligand>
</feature>
<feature type="binding site" evidence="7">
    <location>
        <position position="595"/>
    </location>
    <ligand>
        <name>Zn(2+)</name>
        <dbReference type="ChEBI" id="CHEBI:29105"/>
    </ligand>
</feature>
<keyword evidence="3" id="KW-0808">Transferase</keyword>
<feature type="region of interest" description="Disordered" evidence="8">
    <location>
        <begin position="814"/>
        <end position="841"/>
    </location>
</feature>
<feature type="compositionally biased region" description="Acidic residues" evidence="8">
    <location>
        <begin position="638"/>
        <end position="649"/>
    </location>
</feature>
<feature type="compositionally biased region" description="Acidic residues" evidence="8">
    <location>
        <begin position="318"/>
        <end position="332"/>
    </location>
</feature>
<feature type="region of interest" description="Disordered" evidence="8">
    <location>
        <begin position="318"/>
        <end position="356"/>
    </location>
</feature>
<feature type="compositionally biased region" description="Polar residues" evidence="8">
    <location>
        <begin position="122"/>
        <end position="142"/>
    </location>
</feature>
<feature type="compositionally biased region" description="Acidic residues" evidence="8">
    <location>
        <begin position="344"/>
        <end position="356"/>
    </location>
</feature>
<feature type="domain" description="Deacetylase sirtuin-type" evidence="9">
    <location>
        <begin position="459"/>
        <end position="746"/>
    </location>
</feature>
<dbReference type="GO" id="GO:0070403">
    <property type="term" value="F:NAD+ binding"/>
    <property type="evidence" value="ECO:0007669"/>
    <property type="project" value="InterPro"/>
</dbReference>
<evidence type="ECO:0000256" key="7">
    <source>
        <dbReference type="PROSITE-ProRule" id="PRU00236"/>
    </source>
</evidence>
<feature type="compositionally biased region" description="Low complexity" evidence="8">
    <location>
        <begin position="1"/>
        <end position="13"/>
    </location>
</feature>
<sequence>MSQQILPASQQQQQEKDDPPLSQSQKEATPSTAKISSQLKVDTELTPATPSSSSPRPPPPPPLNTGRPESPISRKRTENVDSYDPSKDNSFSGTSSQNGNFPPSKKSKKSSPPPLLSPRLSQANMSEYRSTQEPPLSPQTSPIMDPYIDDADTLSPPPLDIYRPALLVRSRTVDEIKPVLPPILSRHGSSILDSMAKSSEAAIGNLTLGTSSTSSGRTHFAERAMGVITSNPSSRQGSPAITMKSRETTPLSAAEEEHHHNHVTSSQRYTLTSGFPRRYPNRALESSPSPSDGTSSSEEARHLTEILAETVATYCSDLDDDYTPEADTTVDELDNRVDSSSSGDEGDDDSFTEIDADNINVPDAPYIEPLFSSSGSLHRPEDYVGGAISEAQADIILEEARAYGIEYIIGQYILGNIFSVRQLLTAFSPEINTDGEEWTERRLMMKFTEEMLIALRRKRLTTIHTLEQVVELLRTSKRIMVLTGAGVSVSCGIPDFRSPNGIYARLHEFNLKDPQQMFDLAFFKRRPEIFYSFAKEIFPSNFMPSPSHSFVKLLEDKDKLLRNYTQNIDTLEQRAGIKRILQCHGSFATASCLRCRRQVPGDDIKEAIFNQEVAYCTECPPPSPSDFTPKFREAYYSSDEESDSDDEPDNTPPPPLMKPDITFFREQLTSAFHDCLEEDRDQVDLLIVMGTSLKVAPVSSIIDALPAHIPQILINRTPLTHMEFDVQLLGDSDTIVAELCRMAGWELKHEKLPGGTSDVPDMDTNTNADGSGKGGRAHWQHFEPYTYVFEGGSLEDIEYEVMLAQIAQQGLQGDFDMSERESDGSDADDEGFDTGAYNRGARFESVDPMETDDYRDGVRGSLTVVNESPRITGVHAGVAAAGKTEPRSGDLAGIHLVHSEDSYPSHDHSQRLLSEDEVEVIDKHSERLLRDVDRGQPMSNSDESYALGVGQDVEASFMLEHPSDAGLRAIMEDPFLEEEDEKGTTEENEDSDNETLSFHTPNASFQAPGFLESQHALLLEEDDDLAGLSQQTFHEADLFSQ</sequence>
<keyword evidence="4 7" id="KW-0479">Metal-binding</keyword>
<dbReference type="InterPro" id="IPR026591">
    <property type="entry name" value="Sirtuin_cat_small_dom_sf"/>
</dbReference>
<dbReference type="GO" id="GO:0005634">
    <property type="term" value="C:nucleus"/>
    <property type="evidence" value="ECO:0007669"/>
    <property type="project" value="TreeGrafter"/>
</dbReference>
<feature type="compositionally biased region" description="Polar residues" evidence="8">
    <location>
        <begin position="263"/>
        <end position="273"/>
    </location>
</feature>
<dbReference type="SUPFAM" id="SSF52467">
    <property type="entry name" value="DHS-like NAD/FAD-binding domain"/>
    <property type="match status" value="1"/>
</dbReference>
<evidence type="ECO:0000256" key="2">
    <source>
        <dbReference type="ARBA" id="ARBA00006924"/>
    </source>
</evidence>
<evidence type="ECO:0000256" key="3">
    <source>
        <dbReference type="ARBA" id="ARBA00022679"/>
    </source>
</evidence>
<organism evidence="10 11">
    <name type="scientific">Linnemannia exigua</name>
    <dbReference type="NCBI Taxonomy" id="604196"/>
    <lineage>
        <taxon>Eukaryota</taxon>
        <taxon>Fungi</taxon>
        <taxon>Fungi incertae sedis</taxon>
        <taxon>Mucoromycota</taxon>
        <taxon>Mortierellomycotina</taxon>
        <taxon>Mortierellomycetes</taxon>
        <taxon>Mortierellales</taxon>
        <taxon>Mortierellaceae</taxon>
        <taxon>Linnemannia</taxon>
    </lineage>
</organism>
<feature type="region of interest" description="Disordered" evidence="8">
    <location>
        <begin position="1"/>
        <end position="156"/>
    </location>
</feature>
<dbReference type="InterPro" id="IPR026590">
    <property type="entry name" value="Ssirtuin_cat_dom"/>
</dbReference>
<gene>
    <name evidence="10" type="primary">SIR2_1</name>
    <name evidence="10" type="ORF">BGZ95_006763</name>
</gene>
<protein>
    <submittedName>
        <fullName evidence="10">NAD-dependent histone deacetylase sir2</fullName>
    </submittedName>
</protein>
<dbReference type="GO" id="GO:0046872">
    <property type="term" value="F:metal ion binding"/>
    <property type="evidence" value="ECO:0007669"/>
    <property type="project" value="UniProtKB-KW"/>
</dbReference>
<dbReference type="GO" id="GO:0046970">
    <property type="term" value="F:histone H4K16 deacetylase activity, NAD-dependent"/>
    <property type="evidence" value="ECO:0007669"/>
    <property type="project" value="TreeGrafter"/>
</dbReference>
<feature type="compositionally biased region" description="Basic and acidic residues" evidence="8">
    <location>
        <begin position="75"/>
        <end position="87"/>
    </location>
</feature>
<feature type="binding site" evidence="7">
    <location>
        <position position="616"/>
    </location>
    <ligand>
        <name>Zn(2+)</name>
        <dbReference type="ChEBI" id="CHEBI:29105"/>
    </ligand>
</feature>
<keyword evidence="11" id="KW-1185">Reference proteome</keyword>
<comment type="caution">
    <text evidence="10">The sequence shown here is derived from an EMBL/GenBank/DDBJ whole genome shotgun (WGS) entry which is preliminary data.</text>
</comment>
<dbReference type="CDD" id="cd01408">
    <property type="entry name" value="SIRT1"/>
    <property type="match status" value="1"/>
</dbReference>
<feature type="compositionally biased region" description="Polar residues" evidence="8">
    <location>
        <begin position="229"/>
        <end position="239"/>
    </location>
</feature>
<dbReference type="Gene3D" id="3.30.1600.10">
    <property type="entry name" value="SIR2/SIRT2 'Small Domain"/>
    <property type="match status" value="1"/>
</dbReference>
<dbReference type="Proteomes" id="UP001194580">
    <property type="component" value="Unassembled WGS sequence"/>
</dbReference>
<keyword evidence="5 7" id="KW-0862">Zinc</keyword>
<evidence type="ECO:0000313" key="10">
    <source>
        <dbReference type="EMBL" id="KAG0276956.1"/>
    </source>
</evidence>
<dbReference type="EMBL" id="JAAAIL010000319">
    <property type="protein sequence ID" value="KAG0276956.1"/>
    <property type="molecule type" value="Genomic_DNA"/>
</dbReference>
<dbReference type="Gene3D" id="3.40.50.1220">
    <property type="entry name" value="TPP-binding domain"/>
    <property type="match status" value="1"/>
</dbReference>
<feature type="active site" description="Proton acceptor" evidence="7">
    <location>
        <position position="584"/>
    </location>
</feature>
<dbReference type="PANTHER" id="PTHR11085">
    <property type="entry name" value="NAD-DEPENDENT PROTEIN DEACYLASE SIRTUIN-5, MITOCHONDRIAL-RELATED"/>
    <property type="match status" value="1"/>
</dbReference>
<feature type="compositionally biased region" description="Polar residues" evidence="8">
    <location>
        <begin position="996"/>
        <end position="1005"/>
    </location>
</feature>
<dbReference type="Pfam" id="PF02146">
    <property type="entry name" value="SIR2"/>
    <property type="match status" value="1"/>
</dbReference>
<feature type="binding site" evidence="7">
    <location>
        <position position="619"/>
    </location>
    <ligand>
        <name>Zn(2+)</name>
        <dbReference type="ChEBI" id="CHEBI:29105"/>
    </ligand>
</feature>
<feature type="region of interest" description="Disordered" evidence="8">
    <location>
        <begin position="636"/>
        <end position="659"/>
    </location>
</feature>
<feature type="compositionally biased region" description="Acidic residues" evidence="8">
    <location>
        <begin position="978"/>
        <end position="993"/>
    </location>
</feature>
<evidence type="ECO:0000259" key="9">
    <source>
        <dbReference type="PROSITE" id="PS50305"/>
    </source>
</evidence>
<feature type="compositionally biased region" description="Polar residues" evidence="8">
    <location>
        <begin position="21"/>
        <end position="40"/>
    </location>
</feature>
<comment type="cofactor">
    <cofactor evidence="1">
        <name>Zn(2+)</name>
        <dbReference type="ChEBI" id="CHEBI:29105"/>
    </cofactor>
</comment>
<dbReference type="PROSITE" id="PS50305">
    <property type="entry name" value="SIRTUIN"/>
    <property type="match status" value="1"/>
</dbReference>
<evidence type="ECO:0000256" key="8">
    <source>
        <dbReference type="SAM" id="MobiDB-lite"/>
    </source>
</evidence>
<evidence type="ECO:0000256" key="4">
    <source>
        <dbReference type="ARBA" id="ARBA00022723"/>
    </source>
</evidence>
<comment type="similarity">
    <text evidence="2">Belongs to the sirtuin family. Class I subfamily.</text>
</comment>
<name>A0AAD4H762_9FUNG</name>
<evidence type="ECO:0000313" key="11">
    <source>
        <dbReference type="Proteomes" id="UP001194580"/>
    </source>
</evidence>
<evidence type="ECO:0000256" key="6">
    <source>
        <dbReference type="ARBA" id="ARBA00023027"/>
    </source>
</evidence>
<proteinExistence type="inferred from homology"/>
<keyword evidence="6" id="KW-0520">NAD</keyword>
<dbReference type="InterPro" id="IPR029035">
    <property type="entry name" value="DHS-like_NAD/FAD-binding_dom"/>
</dbReference>
<feature type="compositionally biased region" description="Low complexity" evidence="8">
    <location>
        <begin position="285"/>
        <end position="297"/>
    </location>
</feature>
<dbReference type="PANTHER" id="PTHR11085:SF9">
    <property type="entry name" value="NAD-DEPENDENT PROTEIN DEACETYLASE SIRTUIN-1"/>
    <property type="match status" value="1"/>
</dbReference>
<feature type="compositionally biased region" description="Polar residues" evidence="8">
    <location>
        <begin position="88"/>
        <end position="101"/>
    </location>
</feature>
<evidence type="ECO:0000256" key="5">
    <source>
        <dbReference type="ARBA" id="ARBA00022833"/>
    </source>
</evidence>
<feature type="region of interest" description="Disordered" evidence="8">
    <location>
        <begin position="978"/>
        <end position="1006"/>
    </location>
</feature>